<dbReference type="CDD" id="cd03468">
    <property type="entry name" value="PolY_like"/>
    <property type="match status" value="1"/>
</dbReference>
<feature type="non-terminal residue" evidence="4">
    <location>
        <position position="1"/>
    </location>
</feature>
<dbReference type="SUPFAM" id="SSF56672">
    <property type="entry name" value="DNA/RNA polymerases"/>
    <property type="match status" value="1"/>
</dbReference>
<protein>
    <recommendedName>
        <fullName evidence="3">UmuC domain-containing protein</fullName>
    </recommendedName>
</protein>
<feature type="domain" description="UmuC" evidence="3">
    <location>
        <begin position="13"/>
        <end position="127"/>
    </location>
</feature>
<dbReference type="PANTHER" id="PTHR35369:SF2">
    <property type="entry name" value="BLR3025 PROTEIN"/>
    <property type="match status" value="1"/>
</dbReference>
<reference evidence="4 5" key="1">
    <citation type="submission" date="2012-09" db="EMBL/GenBank/DDBJ databases">
        <title>Genome Sequence of alkane-degrading Bacterium Alcanivorax venustensis ISO4.</title>
        <authorList>
            <person name="Lai Q."/>
            <person name="Shao Z."/>
        </authorList>
    </citation>
    <scope>NUCLEOTIDE SEQUENCE [LARGE SCALE GENOMIC DNA]</scope>
    <source>
        <strain evidence="4 5">ISO4</strain>
    </source>
</reference>
<dbReference type="InterPro" id="IPR043502">
    <property type="entry name" value="DNA/RNA_pol_sf"/>
</dbReference>
<dbReference type="InterPro" id="IPR001126">
    <property type="entry name" value="UmuC"/>
</dbReference>
<organism evidence="4 5">
    <name type="scientific">Alloalcanivorax venustensis ISO4</name>
    <dbReference type="NCBI Taxonomy" id="1177184"/>
    <lineage>
        <taxon>Bacteria</taxon>
        <taxon>Pseudomonadati</taxon>
        <taxon>Pseudomonadota</taxon>
        <taxon>Gammaproteobacteria</taxon>
        <taxon>Oceanospirillales</taxon>
        <taxon>Alcanivoracaceae</taxon>
        <taxon>Alloalcanivorax</taxon>
    </lineage>
</organism>
<dbReference type="RefSeq" id="WP_194856447.1">
    <property type="nucleotide sequence ID" value="NZ_ARXR01000023.1"/>
</dbReference>
<comment type="caution">
    <text evidence="4">The sequence shown here is derived from an EMBL/GenBank/DDBJ whole genome shotgun (WGS) entry which is preliminary data.</text>
</comment>
<dbReference type="EMBL" id="ARXR01000023">
    <property type="protein sequence ID" value="MBF5053862.1"/>
    <property type="molecule type" value="Genomic_DNA"/>
</dbReference>
<keyword evidence="5" id="KW-1185">Reference proteome</keyword>
<dbReference type="PANTHER" id="PTHR35369">
    <property type="entry name" value="BLR3025 PROTEIN-RELATED"/>
    <property type="match status" value="1"/>
</dbReference>
<dbReference type="Pfam" id="PF00817">
    <property type="entry name" value="IMS"/>
    <property type="match status" value="1"/>
</dbReference>
<evidence type="ECO:0000256" key="1">
    <source>
        <dbReference type="ARBA" id="ARBA00022763"/>
    </source>
</evidence>
<feature type="region of interest" description="Disordered" evidence="2">
    <location>
        <begin position="345"/>
        <end position="387"/>
    </location>
</feature>
<name>A0ABS0AIA4_9GAMM</name>
<evidence type="ECO:0000259" key="3">
    <source>
        <dbReference type="Pfam" id="PF00817"/>
    </source>
</evidence>
<accession>A0ABS0AIA4</accession>
<gene>
    <name evidence="4" type="ORF">ISO4_02464</name>
</gene>
<feature type="compositionally biased region" description="Basic and acidic residues" evidence="2">
    <location>
        <begin position="348"/>
        <end position="364"/>
    </location>
</feature>
<keyword evidence="1" id="KW-0227">DNA damage</keyword>
<dbReference type="InterPro" id="IPR050356">
    <property type="entry name" value="SulA_CellDiv_inhibitor"/>
</dbReference>
<evidence type="ECO:0000256" key="2">
    <source>
        <dbReference type="SAM" id="MobiDB-lite"/>
    </source>
</evidence>
<dbReference type="Proteomes" id="UP000644441">
    <property type="component" value="Unassembled WGS sequence"/>
</dbReference>
<evidence type="ECO:0000313" key="5">
    <source>
        <dbReference type="Proteomes" id="UP000644441"/>
    </source>
</evidence>
<sequence length="456" mass="51306">EHGPRPEPRVLVRANRVLLANPAARAAGVEAGLRLGTARALCETLEVHEARADQQHQALLREARQLLALTPQVCPAPPATVLLEVGGCLKLFGGFKPLLARVDRYRLHCPLTSRLGIGPTPLAAWHLTDPPPLDAPPEAARFQAWLADLPLAELDLDERLRRRLQAPGFRTLGELFPLPRAALGKRFGVDFLDWLQRLLGEQADPRKPISPPRPFRERLDFDDPLDDLDRLSGPMGTLLAKLEDTLNRHQESLVTLRWHLYLNNGHRDTLIVRRARQGHDAATWLDLSQRRLSHHELSAPLLGLGLDGGRPRPRNPGLAELFPDPGARPPLAGLLEKLAGEPALGVYRPDRGDGHLPEETERGRAPLASAPKPTADDGRDQDRPLWLLDPPRPLTLRDRVPHWRGRPLTLFPQEERFSQPWHDLAARRYRVAHHPDGLCCWVFEDDQARWWLQGFF</sequence>
<feature type="compositionally biased region" description="Basic and acidic residues" evidence="2">
    <location>
        <begin position="374"/>
        <end position="383"/>
    </location>
</feature>
<evidence type="ECO:0000313" key="4">
    <source>
        <dbReference type="EMBL" id="MBF5053862.1"/>
    </source>
</evidence>
<proteinExistence type="predicted"/>